<dbReference type="PRINTS" id="PR00792">
    <property type="entry name" value="PEPSIN"/>
</dbReference>
<dbReference type="PANTHER" id="PTHR47966:SF51">
    <property type="entry name" value="BETA-SITE APP-CLEAVING ENZYME, ISOFORM A-RELATED"/>
    <property type="match status" value="1"/>
</dbReference>
<dbReference type="GO" id="GO:0006508">
    <property type="term" value="P:proteolysis"/>
    <property type="evidence" value="ECO:0007669"/>
    <property type="project" value="InterPro"/>
</dbReference>
<reference evidence="4" key="1">
    <citation type="submission" date="2022-11" db="UniProtKB">
        <authorList>
            <consortium name="WormBaseParasite"/>
        </authorList>
    </citation>
    <scope>IDENTIFICATION</scope>
</reference>
<keyword evidence="3" id="KW-1185">Reference proteome</keyword>
<dbReference type="InterPro" id="IPR033121">
    <property type="entry name" value="PEPTIDASE_A1"/>
</dbReference>
<comment type="similarity">
    <text evidence="1">Belongs to the peptidase A1 family.</text>
</comment>
<sequence length="156" mass="17508">MVQFLLPSNEFFKYIKHAYNSDMPFGTPPQTFNVLLSTGSADFWVTAFNVSTNKPRFFPQNSSTFSLPTPQKYLNFPSVQGIVGVDTVQFAGLSQAKLEFRFADIIENQTLAHPFDGIMGLTFPELSKSATKNPLMAAIDNSKYKLLKIFIVDHTQ</sequence>
<evidence type="ECO:0000313" key="4">
    <source>
        <dbReference type="WBParaSite" id="Minc3s00013g00839"/>
    </source>
</evidence>
<protein>
    <submittedName>
        <fullName evidence="4">Peptidase A1 domain-containing protein</fullName>
    </submittedName>
</protein>
<evidence type="ECO:0000256" key="1">
    <source>
        <dbReference type="ARBA" id="ARBA00007447"/>
    </source>
</evidence>
<organism evidence="3 4">
    <name type="scientific">Meloidogyne incognita</name>
    <name type="common">Southern root-knot nematode worm</name>
    <name type="synonym">Oxyuris incognita</name>
    <dbReference type="NCBI Taxonomy" id="6306"/>
    <lineage>
        <taxon>Eukaryota</taxon>
        <taxon>Metazoa</taxon>
        <taxon>Ecdysozoa</taxon>
        <taxon>Nematoda</taxon>
        <taxon>Chromadorea</taxon>
        <taxon>Rhabditida</taxon>
        <taxon>Tylenchina</taxon>
        <taxon>Tylenchomorpha</taxon>
        <taxon>Tylenchoidea</taxon>
        <taxon>Meloidogynidae</taxon>
        <taxon>Meloidogyninae</taxon>
        <taxon>Meloidogyne</taxon>
        <taxon>Meloidogyne incognita group</taxon>
    </lineage>
</organism>
<evidence type="ECO:0000313" key="3">
    <source>
        <dbReference type="Proteomes" id="UP000887563"/>
    </source>
</evidence>
<dbReference type="SUPFAM" id="SSF50630">
    <property type="entry name" value="Acid proteases"/>
    <property type="match status" value="1"/>
</dbReference>
<proteinExistence type="inferred from homology"/>
<dbReference type="Pfam" id="PF00026">
    <property type="entry name" value="Asp"/>
    <property type="match status" value="1"/>
</dbReference>
<dbReference type="InterPro" id="IPR021109">
    <property type="entry name" value="Peptidase_aspartic_dom_sf"/>
</dbReference>
<dbReference type="Gene3D" id="2.40.70.10">
    <property type="entry name" value="Acid Proteases"/>
    <property type="match status" value="1"/>
</dbReference>
<dbReference type="AlphaFoldDB" id="A0A914KJE6"/>
<feature type="domain" description="Peptidase A1" evidence="2">
    <location>
        <begin position="19"/>
        <end position="156"/>
    </location>
</feature>
<evidence type="ECO:0000259" key="2">
    <source>
        <dbReference type="PROSITE" id="PS51767"/>
    </source>
</evidence>
<dbReference type="GO" id="GO:0004190">
    <property type="term" value="F:aspartic-type endopeptidase activity"/>
    <property type="evidence" value="ECO:0007669"/>
    <property type="project" value="InterPro"/>
</dbReference>
<dbReference type="InterPro" id="IPR034164">
    <property type="entry name" value="Pepsin-like_dom"/>
</dbReference>
<dbReference type="InterPro" id="IPR001461">
    <property type="entry name" value="Aspartic_peptidase_A1"/>
</dbReference>
<name>A0A914KJE6_MELIC</name>
<dbReference type="PANTHER" id="PTHR47966">
    <property type="entry name" value="BETA-SITE APP-CLEAVING ENZYME, ISOFORM A-RELATED"/>
    <property type="match status" value="1"/>
</dbReference>
<dbReference type="PROSITE" id="PS51767">
    <property type="entry name" value="PEPTIDASE_A1"/>
    <property type="match status" value="1"/>
</dbReference>
<dbReference type="WBParaSite" id="Minc3s00013g00839">
    <property type="protein sequence ID" value="Minc3s00013g00839"/>
    <property type="gene ID" value="Minc3s00013g00839"/>
</dbReference>
<dbReference type="CDD" id="cd05471">
    <property type="entry name" value="pepsin_like"/>
    <property type="match status" value="1"/>
</dbReference>
<dbReference type="Proteomes" id="UP000887563">
    <property type="component" value="Unplaced"/>
</dbReference>
<accession>A0A914KJE6</accession>